<dbReference type="EMBL" id="CP111013">
    <property type="protein sequence ID" value="WAQ96016.1"/>
    <property type="molecule type" value="Genomic_DNA"/>
</dbReference>
<sequence>MAYLNNGRHRHATLSNIDDCPTSIEFNSVRDAFTQLHESLHPSVPDQELHANVYSKVYSDFIGRNKFLVADIQPDSQCHFVFAAQDQLSLLCEA</sequence>
<name>A0ABY7DEH1_MYAAR</name>
<dbReference type="Proteomes" id="UP001164746">
    <property type="component" value="Chromosome 2"/>
</dbReference>
<evidence type="ECO:0000313" key="2">
    <source>
        <dbReference type="EMBL" id="WAQ96061.1"/>
    </source>
</evidence>
<protein>
    <submittedName>
        <fullName evidence="2">Uncharacterized protein</fullName>
    </submittedName>
</protein>
<evidence type="ECO:0000313" key="1">
    <source>
        <dbReference type="EMBL" id="WAQ96016.1"/>
    </source>
</evidence>
<accession>A0ABY7DEH1</accession>
<reference evidence="2" key="1">
    <citation type="submission" date="2022-11" db="EMBL/GenBank/DDBJ databases">
        <title>Centuries of genome instability and evolution in soft-shell clam transmissible cancer (bioRxiv).</title>
        <authorList>
            <person name="Hart S.F.M."/>
            <person name="Yonemitsu M.A."/>
            <person name="Giersch R.M."/>
            <person name="Beal B.F."/>
            <person name="Arriagada G."/>
            <person name="Davis B.W."/>
            <person name="Ostrander E.A."/>
            <person name="Goff S.P."/>
            <person name="Metzger M.J."/>
        </authorList>
    </citation>
    <scope>NUCLEOTIDE SEQUENCE</scope>
    <source>
        <strain evidence="2">MELC-2E11</strain>
        <tissue evidence="2">Siphon/mantle</tissue>
    </source>
</reference>
<gene>
    <name evidence="1" type="ORF">MAR_028706</name>
    <name evidence="2" type="ORF">MAR_028751</name>
</gene>
<evidence type="ECO:0000313" key="3">
    <source>
        <dbReference type="Proteomes" id="UP001164746"/>
    </source>
</evidence>
<proteinExistence type="predicted"/>
<organism evidence="2 3">
    <name type="scientific">Mya arenaria</name>
    <name type="common">Soft-shell clam</name>
    <dbReference type="NCBI Taxonomy" id="6604"/>
    <lineage>
        <taxon>Eukaryota</taxon>
        <taxon>Metazoa</taxon>
        <taxon>Spiralia</taxon>
        <taxon>Lophotrochozoa</taxon>
        <taxon>Mollusca</taxon>
        <taxon>Bivalvia</taxon>
        <taxon>Autobranchia</taxon>
        <taxon>Heteroconchia</taxon>
        <taxon>Euheterodonta</taxon>
        <taxon>Imparidentia</taxon>
        <taxon>Neoheterodontei</taxon>
        <taxon>Myida</taxon>
        <taxon>Myoidea</taxon>
        <taxon>Myidae</taxon>
        <taxon>Mya</taxon>
    </lineage>
</organism>
<dbReference type="EMBL" id="CP111013">
    <property type="protein sequence ID" value="WAQ96061.1"/>
    <property type="molecule type" value="Genomic_DNA"/>
</dbReference>
<keyword evidence="3" id="KW-1185">Reference proteome</keyword>